<organism evidence="2 3">
    <name type="scientific">Paenibacillus whitsoniae</name>
    <dbReference type="NCBI Taxonomy" id="2496558"/>
    <lineage>
        <taxon>Bacteria</taxon>
        <taxon>Bacillati</taxon>
        <taxon>Bacillota</taxon>
        <taxon>Bacilli</taxon>
        <taxon>Bacillales</taxon>
        <taxon>Paenibacillaceae</taxon>
        <taxon>Paenibacillus</taxon>
    </lineage>
</organism>
<evidence type="ECO:0000313" key="3">
    <source>
        <dbReference type="Proteomes" id="UP000276128"/>
    </source>
</evidence>
<dbReference type="OrthoDB" id="1902411at2"/>
<evidence type="ECO:0000256" key="1">
    <source>
        <dbReference type="SAM" id="Phobius"/>
    </source>
</evidence>
<protein>
    <submittedName>
        <fullName evidence="2">Uncharacterized protein</fullName>
    </submittedName>
</protein>
<keyword evidence="3" id="KW-1185">Reference proteome</keyword>
<name>A0A430JG94_9BACL</name>
<keyword evidence="1" id="KW-1133">Transmembrane helix</keyword>
<dbReference type="RefSeq" id="WP_126140943.1">
    <property type="nucleotide sequence ID" value="NZ_RXHU01000023.1"/>
</dbReference>
<accession>A0A430JG94</accession>
<evidence type="ECO:0000313" key="2">
    <source>
        <dbReference type="EMBL" id="RTE10072.1"/>
    </source>
</evidence>
<reference evidence="2 3" key="1">
    <citation type="submission" date="2018-12" db="EMBL/GenBank/DDBJ databases">
        <title>Bacillus ochoae sp. nov., Paenibacillus whitsoniae sp. nov., Paenibacillus spiritus sp. nov. Isolated from the Mars Exploration Rover during spacecraft assembly.</title>
        <authorList>
            <person name="Seuylemezian A."/>
            <person name="Vaishampayan P."/>
        </authorList>
    </citation>
    <scope>NUCLEOTIDE SEQUENCE [LARGE SCALE GENOMIC DNA]</scope>
    <source>
        <strain evidence="2 3">MER 54</strain>
    </source>
</reference>
<keyword evidence="1" id="KW-0472">Membrane</keyword>
<sequence length="210" mass="23426">MKKVMITFVVGIGIIASAIFLYSQFKGAANSPEEAVQQARKIFLGQVVYTLDINKGELICYQRNAGALELSCDFVKKTVWGWKWVNGGGHTLSAYTGTDPQQQWDSSWSSQYFPEMKGTPFPLLFGLIQNTEAVQHAEAVRVDISSVETGATEQAVVVPLKNGQKIWFRFFKASDGKKFKIMLANKSGQQLSVRTVDEEQKFSAETRPMN</sequence>
<dbReference type="Proteomes" id="UP000276128">
    <property type="component" value="Unassembled WGS sequence"/>
</dbReference>
<gene>
    <name evidence="2" type="ORF">EJQ19_09345</name>
</gene>
<keyword evidence="1" id="KW-0812">Transmembrane</keyword>
<proteinExistence type="predicted"/>
<feature type="transmembrane region" description="Helical" evidence="1">
    <location>
        <begin position="6"/>
        <end position="23"/>
    </location>
</feature>
<comment type="caution">
    <text evidence="2">The sequence shown here is derived from an EMBL/GenBank/DDBJ whole genome shotgun (WGS) entry which is preliminary data.</text>
</comment>
<dbReference type="EMBL" id="RXHU01000023">
    <property type="protein sequence ID" value="RTE10072.1"/>
    <property type="molecule type" value="Genomic_DNA"/>
</dbReference>
<dbReference type="AlphaFoldDB" id="A0A430JG94"/>